<dbReference type="Proteomes" id="UP000276133">
    <property type="component" value="Unassembled WGS sequence"/>
</dbReference>
<dbReference type="Pfam" id="PF02017">
    <property type="entry name" value="CIDE-N"/>
    <property type="match status" value="1"/>
</dbReference>
<feature type="domain" description="CIDE-N" evidence="2">
    <location>
        <begin position="4"/>
        <end position="63"/>
    </location>
</feature>
<sequence length="157" mass="18336">MVLIKLISSDQKTVKLLSADNLESFLVKAEQKLGYKIESVFHEIDGTEILDENNFKILLDNFKEITLIASNTKLNYQENQTPRTKSKINPENALQIQNLDLKKTKEMEKNDDDDDGIKYFFNEYQHVLDFLQNIKNELKPKLVQKNQLSKKSNKIFL</sequence>
<dbReference type="OrthoDB" id="10636090at2759"/>
<comment type="caution">
    <text evidence="3">The sequence shown here is derived from an EMBL/GenBank/DDBJ whole genome shotgun (WGS) entry which is preliminary data.</text>
</comment>
<dbReference type="GO" id="GO:0006915">
    <property type="term" value="P:apoptotic process"/>
    <property type="evidence" value="ECO:0007669"/>
    <property type="project" value="UniProtKB-KW"/>
</dbReference>
<proteinExistence type="predicted"/>
<accession>A0A3M7RCE0</accession>
<evidence type="ECO:0000259" key="2">
    <source>
        <dbReference type="Pfam" id="PF02017"/>
    </source>
</evidence>
<evidence type="ECO:0000313" key="4">
    <source>
        <dbReference type="Proteomes" id="UP000276133"/>
    </source>
</evidence>
<protein>
    <recommendedName>
        <fullName evidence="2">CIDE-N domain-containing protein</fullName>
    </recommendedName>
</protein>
<keyword evidence="1" id="KW-0053">Apoptosis</keyword>
<dbReference type="Gene3D" id="3.10.20.10">
    <property type="match status" value="1"/>
</dbReference>
<gene>
    <name evidence="3" type="ORF">BpHYR1_001748</name>
</gene>
<evidence type="ECO:0000313" key="3">
    <source>
        <dbReference type="EMBL" id="RNA21074.1"/>
    </source>
</evidence>
<evidence type="ECO:0000256" key="1">
    <source>
        <dbReference type="ARBA" id="ARBA00022703"/>
    </source>
</evidence>
<organism evidence="3 4">
    <name type="scientific">Brachionus plicatilis</name>
    <name type="common">Marine rotifer</name>
    <name type="synonym">Brachionus muelleri</name>
    <dbReference type="NCBI Taxonomy" id="10195"/>
    <lineage>
        <taxon>Eukaryota</taxon>
        <taxon>Metazoa</taxon>
        <taxon>Spiralia</taxon>
        <taxon>Gnathifera</taxon>
        <taxon>Rotifera</taxon>
        <taxon>Eurotatoria</taxon>
        <taxon>Monogononta</taxon>
        <taxon>Pseudotrocha</taxon>
        <taxon>Ploima</taxon>
        <taxon>Brachionidae</taxon>
        <taxon>Brachionus</taxon>
    </lineage>
</organism>
<dbReference type="AlphaFoldDB" id="A0A3M7RCE0"/>
<reference evidence="3 4" key="1">
    <citation type="journal article" date="2018" name="Sci. Rep.">
        <title>Genomic signatures of local adaptation to the degree of environmental predictability in rotifers.</title>
        <authorList>
            <person name="Franch-Gras L."/>
            <person name="Hahn C."/>
            <person name="Garcia-Roger E.M."/>
            <person name="Carmona M.J."/>
            <person name="Serra M."/>
            <person name="Gomez A."/>
        </authorList>
    </citation>
    <scope>NUCLEOTIDE SEQUENCE [LARGE SCALE GENOMIC DNA]</scope>
    <source>
        <strain evidence="3">HYR1</strain>
    </source>
</reference>
<keyword evidence="4" id="KW-1185">Reference proteome</keyword>
<dbReference type="EMBL" id="REGN01003739">
    <property type="protein sequence ID" value="RNA21074.1"/>
    <property type="molecule type" value="Genomic_DNA"/>
</dbReference>
<name>A0A3M7RCE0_BRAPC</name>
<dbReference type="InterPro" id="IPR003508">
    <property type="entry name" value="CIDE-N_dom"/>
</dbReference>